<organism evidence="1 2">
    <name type="scientific">Levilactobacillus brevis</name>
    <name type="common">Lactobacillus brevis</name>
    <dbReference type="NCBI Taxonomy" id="1580"/>
    <lineage>
        <taxon>Bacteria</taxon>
        <taxon>Bacillati</taxon>
        <taxon>Bacillota</taxon>
        <taxon>Bacilli</taxon>
        <taxon>Lactobacillales</taxon>
        <taxon>Lactobacillaceae</taxon>
        <taxon>Levilactobacillus</taxon>
    </lineage>
</organism>
<name>A0AB38X6C0_LEVBR</name>
<reference evidence="1" key="1">
    <citation type="submission" date="2022-11" db="EMBL/GenBank/DDBJ databases">
        <title>Whole genome sequence of Levilactobacillus brevis SMB091.</title>
        <authorList>
            <person name="Kim J.-M."/>
            <person name="Kim O.-C."/>
            <person name="Choi Y.H."/>
            <person name="Han N.S."/>
            <person name="Hurh B."/>
        </authorList>
    </citation>
    <scope>NUCLEOTIDE SEQUENCE</scope>
    <source>
        <strain evidence="1">SMB091</strain>
    </source>
</reference>
<sequence>MDVIKTSRDIRTFFDNAMKRNNVSAKLMAEDTGQTAQGIANNRHTVDTTAANAVKDATYLQDYRFSNQLAAAYFEAIQMFDTEDWSPKFRDAPFATLDAIDDQRAMVIELRRQVKTFMRDRPRERWTHDQCKKAEQYSYERIKLISMELLFNGQFEDVSRQDMLKIVHETNKHNKLGGFKWLKQ</sequence>
<accession>A0AB38X6C0</accession>
<proteinExistence type="predicted"/>
<evidence type="ECO:0000313" key="2">
    <source>
        <dbReference type="Proteomes" id="UP001164768"/>
    </source>
</evidence>
<dbReference type="Proteomes" id="UP001164768">
    <property type="component" value="Chromosome"/>
</dbReference>
<dbReference type="EMBL" id="CP113117">
    <property type="protein sequence ID" value="WAD02162.1"/>
    <property type="molecule type" value="Genomic_DNA"/>
</dbReference>
<gene>
    <name evidence="1" type="ORF">ORR04_02895</name>
</gene>
<protein>
    <submittedName>
        <fullName evidence="1">Uncharacterized protein</fullName>
    </submittedName>
</protein>
<evidence type="ECO:0000313" key="1">
    <source>
        <dbReference type="EMBL" id="WAD02162.1"/>
    </source>
</evidence>
<dbReference type="RefSeq" id="WP_260246296.1">
    <property type="nucleotide sequence ID" value="NZ_CP113117.1"/>
</dbReference>
<dbReference type="AlphaFoldDB" id="A0AB38X6C0"/>